<sequence length="183" mass="20727">MAKHIEETKKKAGLISLTLPELNNKSLSSPHQPISRPAYHQLPTPNYLVPHKSVISDHPDLNTEPTYETTLAPTTNPGLIEPPDQQVYRPPFVHPLPANHYHHNLLSIEAVRSQLSVLVQLFTQTILSHIQPIHLPYREFDLPPTRTLQIKQDNHIPHLPAEVDLLLHLKRLALQIQLDPPGP</sequence>
<feature type="compositionally biased region" description="Polar residues" evidence="1">
    <location>
        <begin position="23"/>
        <end position="32"/>
    </location>
</feature>
<evidence type="ECO:0000313" key="3">
    <source>
        <dbReference type="Proteomes" id="UP000324748"/>
    </source>
</evidence>
<reference evidence="2 3" key="1">
    <citation type="submission" date="2019-05" db="EMBL/GenBank/DDBJ databases">
        <title>Emergence of the Ug99 lineage of the wheat stem rust pathogen through somatic hybridization.</title>
        <authorList>
            <person name="Li F."/>
            <person name="Upadhyaya N.M."/>
            <person name="Sperschneider J."/>
            <person name="Matny O."/>
            <person name="Nguyen-Phuc H."/>
            <person name="Mago R."/>
            <person name="Raley C."/>
            <person name="Miller M.E."/>
            <person name="Silverstein K.A.T."/>
            <person name="Henningsen E."/>
            <person name="Hirsch C.D."/>
            <person name="Visser B."/>
            <person name="Pretorius Z.A."/>
            <person name="Steffenson B.J."/>
            <person name="Schwessinger B."/>
            <person name="Dodds P.N."/>
            <person name="Figueroa M."/>
        </authorList>
    </citation>
    <scope>NUCLEOTIDE SEQUENCE [LARGE SCALE GENOMIC DNA]</scope>
    <source>
        <strain evidence="2">21-0</strain>
    </source>
</reference>
<feature type="region of interest" description="Disordered" evidence="1">
    <location>
        <begin position="23"/>
        <end position="42"/>
    </location>
</feature>
<accession>A0A5B0MKP9</accession>
<dbReference type="EMBL" id="VSWC01000145">
    <property type="protein sequence ID" value="KAA1076843.1"/>
    <property type="molecule type" value="Genomic_DNA"/>
</dbReference>
<gene>
    <name evidence="2" type="ORF">PGT21_021750</name>
</gene>
<organism evidence="2 3">
    <name type="scientific">Puccinia graminis f. sp. tritici</name>
    <dbReference type="NCBI Taxonomy" id="56615"/>
    <lineage>
        <taxon>Eukaryota</taxon>
        <taxon>Fungi</taxon>
        <taxon>Dikarya</taxon>
        <taxon>Basidiomycota</taxon>
        <taxon>Pucciniomycotina</taxon>
        <taxon>Pucciniomycetes</taxon>
        <taxon>Pucciniales</taxon>
        <taxon>Pucciniaceae</taxon>
        <taxon>Puccinia</taxon>
    </lineage>
</organism>
<comment type="caution">
    <text evidence="2">The sequence shown here is derived from an EMBL/GenBank/DDBJ whole genome shotgun (WGS) entry which is preliminary data.</text>
</comment>
<dbReference type="Proteomes" id="UP000324748">
    <property type="component" value="Unassembled WGS sequence"/>
</dbReference>
<proteinExistence type="predicted"/>
<protein>
    <submittedName>
        <fullName evidence="2">Uncharacterized protein</fullName>
    </submittedName>
</protein>
<evidence type="ECO:0000256" key="1">
    <source>
        <dbReference type="SAM" id="MobiDB-lite"/>
    </source>
</evidence>
<evidence type="ECO:0000313" key="2">
    <source>
        <dbReference type="EMBL" id="KAA1076843.1"/>
    </source>
</evidence>
<name>A0A5B0MKP9_PUCGR</name>
<dbReference type="AlphaFoldDB" id="A0A5B0MKP9"/>
<keyword evidence="3" id="KW-1185">Reference proteome</keyword>